<name>A0A1I4QEL3_9BACI</name>
<organism evidence="8 9">
    <name type="scientific">Salibacterium qingdaonense</name>
    <dbReference type="NCBI Taxonomy" id="266892"/>
    <lineage>
        <taxon>Bacteria</taxon>
        <taxon>Bacillati</taxon>
        <taxon>Bacillota</taxon>
        <taxon>Bacilli</taxon>
        <taxon>Bacillales</taxon>
        <taxon>Bacillaceae</taxon>
    </lineage>
</organism>
<evidence type="ECO:0000256" key="7">
    <source>
        <dbReference type="HAMAP-Rule" id="MF_00108"/>
    </source>
</evidence>
<evidence type="ECO:0000256" key="3">
    <source>
        <dbReference type="ARBA" id="ARBA00009789"/>
    </source>
</evidence>
<feature type="site" description="Transition state stabilizer" evidence="7">
    <location>
        <position position="15"/>
    </location>
</feature>
<sequence length="238" mass="26649">MKYTVVIPAAGQGKRMKAGHNKQFLMLEDRPLIVHTVSVFEQDPWCERIIVVANDDETGPMNTLFKKWNVSKIEHIVTGGQERQDSVFEGLKKADGSDDAIVLVHDGARPFVTEDHIHELVLKASEQGAAVIGLRMKDTVKKVADGVVTETIERSSVWSVQTPQAFQFSVVYDAYQKAEEDQFRGTDDTSLVERMNVPVHIVEGGYDNIKLTTPEDMVVAKAILKKRRGKGSENRTWV</sequence>
<dbReference type="InterPro" id="IPR034683">
    <property type="entry name" value="IspD/TarI"/>
</dbReference>
<evidence type="ECO:0000256" key="6">
    <source>
        <dbReference type="ARBA" id="ARBA00023229"/>
    </source>
</evidence>
<dbReference type="InterPro" id="IPR029044">
    <property type="entry name" value="Nucleotide-diphossugar_trans"/>
</dbReference>
<comment type="function">
    <text evidence="7">Catalyzes the formation of 4-diphosphocytidyl-2-C-methyl-D-erythritol from CTP and 2-C-methyl-D-erythritol 4-phosphate (MEP).</text>
</comment>
<dbReference type="GO" id="GO:0019288">
    <property type="term" value="P:isopentenyl diphosphate biosynthetic process, methylerythritol 4-phosphate pathway"/>
    <property type="evidence" value="ECO:0007669"/>
    <property type="project" value="UniProtKB-UniRule"/>
</dbReference>
<dbReference type="NCBIfam" id="TIGR00453">
    <property type="entry name" value="ispD"/>
    <property type="match status" value="1"/>
</dbReference>
<dbReference type="HAMAP" id="MF_00108">
    <property type="entry name" value="IspD"/>
    <property type="match status" value="1"/>
</dbReference>
<dbReference type="GO" id="GO:0050518">
    <property type="term" value="F:2-C-methyl-D-erythritol 4-phosphate cytidylyltransferase activity"/>
    <property type="evidence" value="ECO:0007669"/>
    <property type="project" value="UniProtKB-UniRule"/>
</dbReference>
<dbReference type="CDD" id="cd02516">
    <property type="entry name" value="CDP-ME_synthetase"/>
    <property type="match status" value="1"/>
</dbReference>
<dbReference type="InterPro" id="IPR018294">
    <property type="entry name" value="ISPD_synthase_CS"/>
</dbReference>
<keyword evidence="4 7" id="KW-0808">Transferase</keyword>
<dbReference type="PANTHER" id="PTHR32125:SF4">
    <property type="entry name" value="2-C-METHYL-D-ERYTHRITOL 4-PHOSPHATE CYTIDYLYLTRANSFERASE, CHLOROPLASTIC"/>
    <property type="match status" value="1"/>
</dbReference>
<dbReference type="RefSeq" id="WP_090928591.1">
    <property type="nucleotide sequence ID" value="NZ_FOTY01000041.1"/>
</dbReference>
<dbReference type="SUPFAM" id="SSF53448">
    <property type="entry name" value="Nucleotide-diphospho-sugar transferases"/>
    <property type="match status" value="1"/>
</dbReference>
<keyword evidence="5 7" id="KW-0548">Nucleotidyltransferase</keyword>
<dbReference type="OrthoDB" id="9806837at2"/>
<evidence type="ECO:0000256" key="2">
    <source>
        <dbReference type="ARBA" id="ARBA00004787"/>
    </source>
</evidence>
<comment type="pathway">
    <text evidence="2 7">Isoprenoid biosynthesis; isopentenyl diphosphate biosynthesis via DXP pathway; isopentenyl diphosphate from 1-deoxy-D-xylulose 5-phosphate: step 2/6.</text>
</comment>
<dbReference type="PANTHER" id="PTHR32125">
    <property type="entry name" value="2-C-METHYL-D-ERYTHRITOL 4-PHOSPHATE CYTIDYLYLTRANSFERASE, CHLOROPLASTIC"/>
    <property type="match status" value="1"/>
</dbReference>
<dbReference type="STRING" id="266892.SAMN04488054_14113"/>
<dbReference type="UniPathway" id="UPA00056">
    <property type="reaction ID" value="UER00093"/>
</dbReference>
<dbReference type="Gene3D" id="3.90.550.10">
    <property type="entry name" value="Spore Coat Polysaccharide Biosynthesis Protein SpsA, Chain A"/>
    <property type="match status" value="1"/>
</dbReference>
<gene>
    <name evidence="7" type="primary">ispD</name>
    <name evidence="8" type="ORF">SAMN04488054_14113</name>
</gene>
<feature type="site" description="Transition state stabilizer" evidence="7">
    <location>
        <position position="22"/>
    </location>
</feature>
<evidence type="ECO:0000256" key="4">
    <source>
        <dbReference type="ARBA" id="ARBA00022679"/>
    </source>
</evidence>
<keyword evidence="9" id="KW-1185">Reference proteome</keyword>
<feature type="site" description="Positions MEP for the nucleophilic attack" evidence="7">
    <location>
        <position position="210"/>
    </location>
</feature>
<dbReference type="InterPro" id="IPR050088">
    <property type="entry name" value="IspD/TarI_cytidylyltransf_bact"/>
</dbReference>
<proteinExistence type="inferred from homology"/>
<keyword evidence="6 7" id="KW-0414">Isoprene biosynthesis</keyword>
<evidence type="ECO:0000313" key="9">
    <source>
        <dbReference type="Proteomes" id="UP000199668"/>
    </source>
</evidence>
<dbReference type="FunFam" id="3.90.550.10:FF:000003">
    <property type="entry name" value="2-C-methyl-D-erythritol 4-phosphate cytidylyltransferase"/>
    <property type="match status" value="1"/>
</dbReference>
<dbReference type="PROSITE" id="PS01295">
    <property type="entry name" value="ISPD"/>
    <property type="match status" value="1"/>
</dbReference>
<dbReference type="EMBL" id="FOTY01000041">
    <property type="protein sequence ID" value="SFM38464.1"/>
    <property type="molecule type" value="Genomic_DNA"/>
</dbReference>
<dbReference type="Pfam" id="PF01128">
    <property type="entry name" value="IspD"/>
    <property type="match status" value="1"/>
</dbReference>
<reference evidence="8 9" key="1">
    <citation type="submission" date="2016-10" db="EMBL/GenBank/DDBJ databases">
        <authorList>
            <person name="de Groot N.N."/>
        </authorList>
    </citation>
    <scope>NUCLEOTIDE SEQUENCE [LARGE SCALE GENOMIC DNA]</scope>
    <source>
        <strain evidence="8 9">CGMCC 1.6134</strain>
    </source>
</reference>
<dbReference type="Proteomes" id="UP000199668">
    <property type="component" value="Unassembled WGS sequence"/>
</dbReference>
<feature type="site" description="Positions MEP for the nucleophilic attack" evidence="7">
    <location>
        <position position="154"/>
    </location>
</feature>
<evidence type="ECO:0000313" key="8">
    <source>
        <dbReference type="EMBL" id="SFM38464.1"/>
    </source>
</evidence>
<dbReference type="AlphaFoldDB" id="A0A1I4QEL3"/>
<dbReference type="InterPro" id="IPR001228">
    <property type="entry name" value="IspD"/>
</dbReference>
<comment type="catalytic activity">
    <reaction evidence="1 7">
        <text>2-C-methyl-D-erythritol 4-phosphate + CTP + H(+) = 4-CDP-2-C-methyl-D-erythritol + diphosphate</text>
        <dbReference type="Rhea" id="RHEA:13429"/>
        <dbReference type="ChEBI" id="CHEBI:15378"/>
        <dbReference type="ChEBI" id="CHEBI:33019"/>
        <dbReference type="ChEBI" id="CHEBI:37563"/>
        <dbReference type="ChEBI" id="CHEBI:57823"/>
        <dbReference type="ChEBI" id="CHEBI:58262"/>
        <dbReference type="EC" id="2.7.7.60"/>
    </reaction>
</comment>
<accession>A0A1I4QEL3</accession>
<evidence type="ECO:0000256" key="5">
    <source>
        <dbReference type="ARBA" id="ARBA00022695"/>
    </source>
</evidence>
<comment type="similarity">
    <text evidence="3 7">Belongs to the IspD/TarI cytidylyltransferase family. IspD subfamily.</text>
</comment>
<protein>
    <recommendedName>
        <fullName evidence="7">2-C-methyl-D-erythritol 4-phosphate cytidylyltransferase</fullName>
        <ecNumber evidence="7">2.7.7.60</ecNumber>
    </recommendedName>
    <alternativeName>
        <fullName evidence="7">4-diphosphocytidyl-2C-methyl-D-erythritol synthase</fullName>
    </alternativeName>
    <alternativeName>
        <fullName evidence="7">MEP cytidylyltransferase</fullName>
        <shortName evidence="7">MCT</shortName>
    </alternativeName>
</protein>
<evidence type="ECO:0000256" key="1">
    <source>
        <dbReference type="ARBA" id="ARBA00001282"/>
    </source>
</evidence>
<dbReference type="EC" id="2.7.7.60" evidence="7"/>